<name>A0A4S5B2B5_BIFLI</name>
<organism evidence="1 2">
    <name type="scientific">Bifidobacterium longum subsp. infantis</name>
    <dbReference type="NCBI Taxonomy" id="1682"/>
    <lineage>
        <taxon>Bacteria</taxon>
        <taxon>Bacillati</taxon>
        <taxon>Actinomycetota</taxon>
        <taxon>Actinomycetes</taxon>
        <taxon>Bifidobacteriales</taxon>
        <taxon>Bifidobacteriaceae</taxon>
        <taxon>Bifidobacterium</taxon>
    </lineage>
</organism>
<accession>A0A4S5B2B5</accession>
<dbReference type="AlphaFoldDB" id="A0A4S5B2B5"/>
<reference evidence="1 2" key="1">
    <citation type="submission" date="2019-04" db="EMBL/GenBank/DDBJ databases">
        <title>Genome Announcement To Ensure Probiotic Safety of Bifidobacterium longum subsp infantis UBBI-01.</title>
        <authorList>
            <person name="Sulthana A."/>
            <person name="Lakshmi S.G."/>
            <person name="Madempudi R.S."/>
        </authorList>
    </citation>
    <scope>NUCLEOTIDE SEQUENCE [LARGE SCALE GENOMIC DNA]</scope>
    <source>
        <strain evidence="1 2">UBBI-01</strain>
    </source>
</reference>
<dbReference type="Proteomes" id="UP000306697">
    <property type="component" value="Unassembled WGS sequence"/>
</dbReference>
<protein>
    <submittedName>
        <fullName evidence="1">Uncharacterized protein</fullName>
    </submittedName>
</protein>
<gene>
    <name evidence="1" type="ORF">E6L38_12270</name>
</gene>
<proteinExistence type="predicted"/>
<sequence length="70" mass="8080">MQEDRESCRAFHERADRAFVGRAAHISPRVAYSTPSNTHLFTWPSRQSARRCDDHWNPPRKFFVGGGSFS</sequence>
<evidence type="ECO:0000313" key="1">
    <source>
        <dbReference type="EMBL" id="THJ25887.1"/>
    </source>
</evidence>
<evidence type="ECO:0000313" key="2">
    <source>
        <dbReference type="Proteomes" id="UP000306697"/>
    </source>
</evidence>
<dbReference type="EMBL" id="SSWL01000028">
    <property type="protein sequence ID" value="THJ25887.1"/>
    <property type="molecule type" value="Genomic_DNA"/>
</dbReference>
<comment type="caution">
    <text evidence="1">The sequence shown here is derived from an EMBL/GenBank/DDBJ whole genome shotgun (WGS) entry which is preliminary data.</text>
</comment>